<keyword evidence="2" id="KW-1133">Transmembrane helix</keyword>
<proteinExistence type="predicted"/>
<keyword evidence="2" id="KW-0812">Transmembrane</keyword>
<feature type="compositionally biased region" description="Gly residues" evidence="1">
    <location>
        <begin position="62"/>
        <end position="89"/>
    </location>
</feature>
<accession>A0A1H0QFJ0</accession>
<dbReference type="Proteomes" id="UP000199497">
    <property type="component" value="Unassembled WGS sequence"/>
</dbReference>
<feature type="compositionally biased region" description="Gly residues" evidence="1">
    <location>
        <begin position="213"/>
        <end position="225"/>
    </location>
</feature>
<feature type="transmembrane region" description="Helical" evidence="2">
    <location>
        <begin position="34"/>
        <end position="54"/>
    </location>
</feature>
<feature type="region of interest" description="Disordered" evidence="1">
    <location>
        <begin position="57"/>
        <end position="89"/>
    </location>
</feature>
<protein>
    <recommendedName>
        <fullName evidence="5">DUF5666 domain-containing protein</fullName>
    </recommendedName>
</protein>
<gene>
    <name evidence="3" type="ORF">SAMN04487905_102209</name>
</gene>
<evidence type="ECO:0008006" key="5">
    <source>
        <dbReference type="Google" id="ProtNLM"/>
    </source>
</evidence>
<organism evidence="3 4">
    <name type="scientific">Actinopolyspora xinjiangensis</name>
    <dbReference type="NCBI Taxonomy" id="405564"/>
    <lineage>
        <taxon>Bacteria</taxon>
        <taxon>Bacillati</taxon>
        <taxon>Actinomycetota</taxon>
        <taxon>Actinomycetes</taxon>
        <taxon>Actinopolysporales</taxon>
        <taxon>Actinopolysporaceae</taxon>
        <taxon>Actinopolyspora</taxon>
    </lineage>
</organism>
<feature type="compositionally biased region" description="Basic and acidic residues" evidence="1">
    <location>
        <begin position="7"/>
        <end position="24"/>
    </location>
</feature>
<sequence length="225" mass="22078">MTESAETDGRDRDAVPEPPRRTEGPVRWGPRRTLAVVAIALAVGVAGSVSVTAITSGAGSERTGGPGGGAPGVGGGGGFGGMGQPGGAGSTSVLSDALHGEFTVETEQGTYRTKRLQRGTLTAVGDTSVTVRSGDDYRREYAVNSETVVDGGRSTLDELDRGLTVTVVATLLGGDVTATTISAQQSGSGSGDSTGSDGFPVRGGNSGRNGDSGASGTGSGGSADN</sequence>
<dbReference type="OrthoDB" id="3401874at2"/>
<name>A0A1H0QFJ0_9ACTN</name>
<evidence type="ECO:0000313" key="4">
    <source>
        <dbReference type="Proteomes" id="UP000199497"/>
    </source>
</evidence>
<evidence type="ECO:0000256" key="2">
    <source>
        <dbReference type="SAM" id="Phobius"/>
    </source>
</evidence>
<evidence type="ECO:0000313" key="3">
    <source>
        <dbReference type="EMBL" id="SDP15970.1"/>
    </source>
</evidence>
<feature type="region of interest" description="Disordered" evidence="1">
    <location>
        <begin position="1"/>
        <end position="27"/>
    </location>
</feature>
<feature type="region of interest" description="Disordered" evidence="1">
    <location>
        <begin position="181"/>
        <end position="225"/>
    </location>
</feature>
<dbReference type="AlphaFoldDB" id="A0A1H0QFJ0"/>
<reference evidence="4" key="1">
    <citation type="submission" date="2016-10" db="EMBL/GenBank/DDBJ databases">
        <authorList>
            <person name="Varghese N."/>
            <person name="Submissions S."/>
        </authorList>
    </citation>
    <scope>NUCLEOTIDE SEQUENCE [LARGE SCALE GENOMIC DNA]</scope>
    <source>
        <strain evidence="4">DSM 46732</strain>
    </source>
</reference>
<dbReference type="STRING" id="405564.SAMN04487905_102209"/>
<keyword evidence="4" id="KW-1185">Reference proteome</keyword>
<keyword evidence="2" id="KW-0472">Membrane</keyword>
<evidence type="ECO:0000256" key="1">
    <source>
        <dbReference type="SAM" id="MobiDB-lite"/>
    </source>
</evidence>
<dbReference type="EMBL" id="FNJR01000002">
    <property type="protein sequence ID" value="SDP15970.1"/>
    <property type="molecule type" value="Genomic_DNA"/>
</dbReference>